<dbReference type="EMBL" id="MT143731">
    <property type="protein sequence ID" value="QJB01762.1"/>
    <property type="molecule type" value="Genomic_DNA"/>
</dbReference>
<accession>A0A6M3MAA3</accession>
<dbReference type="AlphaFoldDB" id="A0A6M3MAA3"/>
<proteinExistence type="predicted"/>
<dbReference type="EMBL" id="MT143679">
    <property type="protein sequence ID" value="QJB00063.1"/>
    <property type="molecule type" value="Genomic_DNA"/>
</dbReference>
<reference evidence="2" key="1">
    <citation type="submission" date="2020-03" db="EMBL/GenBank/DDBJ databases">
        <title>The deep terrestrial virosphere.</title>
        <authorList>
            <person name="Holmfeldt K."/>
            <person name="Nilsson E."/>
            <person name="Simone D."/>
            <person name="Lopez-Fernandez M."/>
            <person name="Wu X."/>
            <person name="de Brujin I."/>
            <person name="Lundin D."/>
            <person name="Andersson A."/>
            <person name="Bertilsson S."/>
            <person name="Dopson M."/>
        </authorList>
    </citation>
    <scope>NUCLEOTIDE SEQUENCE</scope>
    <source>
        <strain evidence="1">MM171A00709</strain>
        <strain evidence="2">MM171B02032</strain>
    </source>
</reference>
<sequence length="84" mass="9893">MESDLANYLETVLTEYINYLEPHVLEANILDLDDFIKEVLEDAYTWCQSWSRHAPVEPEPTRENIEKELRHLLTDEDAENDNEG</sequence>
<evidence type="ECO:0000313" key="1">
    <source>
        <dbReference type="EMBL" id="QJB00063.1"/>
    </source>
</evidence>
<gene>
    <name evidence="1" type="ORF">MM171A00709_0028</name>
    <name evidence="2" type="ORF">MM171B02032_0009</name>
</gene>
<organism evidence="2">
    <name type="scientific">viral metagenome</name>
    <dbReference type="NCBI Taxonomy" id="1070528"/>
    <lineage>
        <taxon>unclassified sequences</taxon>
        <taxon>metagenomes</taxon>
        <taxon>organismal metagenomes</taxon>
    </lineage>
</organism>
<protein>
    <submittedName>
        <fullName evidence="2">Uncharacterized protein</fullName>
    </submittedName>
</protein>
<name>A0A6M3MAA3_9ZZZZ</name>
<evidence type="ECO:0000313" key="2">
    <source>
        <dbReference type="EMBL" id="QJB01762.1"/>
    </source>
</evidence>